<dbReference type="STRING" id="1448318.A0A319E599"/>
<feature type="domain" description="Aminoglycoside phosphotransferase" evidence="7">
    <location>
        <begin position="52"/>
        <end position="184"/>
    </location>
</feature>
<dbReference type="InterPro" id="IPR051035">
    <property type="entry name" value="Mito_inheritance_9"/>
</dbReference>
<protein>
    <recommendedName>
        <fullName evidence="3">Altered inheritance of mitochondria protein 9, mitochondrial</fullName>
    </recommendedName>
    <alternativeName>
        <fullName evidence="6">Found in mitochondrial proteome protein 29</fullName>
    </alternativeName>
</protein>
<dbReference type="PANTHER" id="PTHR36091:SF1">
    <property type="entry name" value="ALTERED INHERITANCE OF MITOCHONDRIA PROTEIN 9, MITOCHONDRIAL"/>
    <property type="match status" value="1"/>
</dbReference>
<organism evidence="8 9">
    <name type="scientific">Aspergillus sclerotiicarbonarius (strain CBS 121057 / IBT 28362)</name>
    <dbReference type="NCBI Taxonomy" id="1448318"/>
    <lineage>
        <taxon>Eukaryota</taxon>
        <taxon>Fungi</taxon>
        <taxon>Dikarya</taxon>
        <taxon>Ascomycota</taxon>
        <taxon>Pezizomycotina</taxon>
        <taxon>Eurotiomycetes</taxon>
        <taxon>Eurotiomycetidae</taxon>
        <taxon>Eurotiales</taxon>
        <taxon>Aspergillaceae</taxon>
        <taxon>Aspergillus</taxon>
        <taxon>Aspergillus subgen. Circumdati</taxon>
    </lineage>
</organism>
<feature type="non-terminal residue" evidence="8">
    <location>
        <position position="1"/>
    </location>
</feature>
<evidence type="ECO:0000256" key="1">
    <source>
        <dbReference type="ARBA" id="ARBA00004173"/>
    </source>
</evidence>
<evidence type="ECO:0000259" key="7">
    <source>
        <dbReference type="Pfam" id="PF01636"/>
    </source>
</evidence>
<keyword evidence="4" id="KW-0809">Transit peptide</keyword>
<gene>
    <name evidence="8" type="ORF">BO78DRAFT_318249</name>
</gene>
<sequence>FDPHNYTSGRWLRQDEAQRSSRHIDFDFDALCWRIISLFPDSDPISKCEKVEGRSNRVFIFTLNNGKRVVAKLPFRSAGPPSLTTRSEIATASFLEEHTPIPLPEIHDWSPDDGDENSIGWPYIIMDHAEGVPLDKMWPEMLGAEQLSCIATIYWLLNHLTELDYPGYGSLYFSRGRGKPDGELLDVDSFVGLGPHCNPRYWDCSPCDPRTYHRAAPNSGPWQSLSEYSDALVDAGLSMLPYINAFDRERPDSYGTLSAAIDLLQQSRPLLQGICADPVVQTVASPLLWHPNLQKRKVFVDENDPTLVTAIIGWHNASVDPTFWHAFETPDFASYTDGPAGPLCSSQFQDTVRGFAPSFAAPRSLGPELFQPLLRSWRVWRDGVPNLCKDLSVVAERWQEFGLGGPSPFPPYPPEAIREGLKMYTQLRTNEAFRSTVAGLLSVSHDGWVPIHRWERTKCHHNSLRYLFLGGNRDCMSNSSSPVVRILADEKFRGAHWPFELRRLLVDW</sequence>
<dbReference type="InterPro" id="IPR011009">
    <property type="entry name" value="Kinase-like_dom_sf"/>
</dbReference>
<keyword evidence="9" id="KW-1185">Reference proteome</keyword>
<evidence type="ECO:0000256" key="5">
    <source>
        <dbReference type="ARBA" id="ARBA00023128"/>
    </source>
</evidence>
<keyword evidence="5" id="KW-0496">Mitochondrion</keyword>
<name>A0A319E599_ASPSB</name>
<accession>A0A319E599</accession>
<dbReference type="PANTHER" id="PTHR36091">
    <property type="entry name" value="ALTERED INHERITANCE OF MITOCHONDRIA PROTEIN 9, MITOCHONDRIAL"/>
    <property type="match status" value="1"/>
</dbReference>
<evidence type="ECO:0000313" key="8">
    <source>
        <dbReference type="EMBL" id="PYI05287.1"/>
    </source>
</evidence>
<dbReference type="VEuPathDB" id="FungiDB:BO78DRAFT_318249"/>
<evidence type="ECO:0000313" key="9">
    <source>
        <dbReference type="Proteomes" id="UP000248423"/>
    </source>
</evidence>
<proteinExistence type="inferred from homology"/>
<evidence type="ECO:0000256" key="2">
    <source>
        <dbReference type="ARBA" id="ARBA00005543"/>
    </source>
</evidence>
<dbReference type="Proteomes" id="UP000248423">
    <property type="component" value="Unassembled WGS sequence"/>
</dbReference>
<evidence type="ECO:0000256" key="6">
    <source>
        <dbReference type="ARBA" id="ARBA00031849"/>
    </source>
</evidence>
<comment type="subcellular location">
    <subcellularLocation>
        <location evidence="1">Mitochondrion</location>
    </subcellularLocation>
</comment>
<dbReference type="AlphaFoldDB" id="A0A319E599"/>
<comment type="similarity">
    <text evidence="2">Belongs to the AIM9 family.</text>
</comment>
<dbReference type="Pfam" id="PF01636">
    <property type="entry name" value="APH"/>
    <property type="match status" value="1"/>
</dbReference>
<evidence type="ECO:0000256" key="4">
    <source>
        <dbReference type="ARBA" id="ARBA00022946"/>
    </source>
</evidence>
<dbReference type="GO" id="GO:0005739">
    <property type="term" value="C:mitochondrion"/>
    <property type="evidence" value="ECO:0007669"/>
    <property type="project" value="UniProtKB-SubCell"/>
</dbReference>
<reference evidence="8 9" key="1">
    <citation type="submission" date="2018-02" db="EMBL/GenBank/DDBJ databases">
        <title>The genomes of Aspergillus section Nigri reveals drivers in fungal speciation.</title>
        <authorList>
            <consortium name="DOE Joint Genome Institute"/>
            <person name="Vesth T.C."/>
            <person name="Nybo J."/>
            <person name="Theobald S."/>
            <person name="Brandl J."/>
            <person name="Frisvad J.C."/>
            <person name="Nielsen K.F."/>
            <person name="Lyhne E.K."/>
            <person name="Kogle M.E."/>
            <person name="Kuo A."/>
            <person name="Riley R."/>
            <person name="Clum A."/>
            <person name="Nolan M."/>
            <person name="Lipzen A."/>
            <person name="Salamov A."/>
            <person name="Henrissat B."/>
            <person name="Wiebenga A."/>
            <person name="De vries R.P."/>
            <person name="Grigoriev I.V."/>
            <person name="Mortensen U.H."/>
            <person name="Andersen M.R."/>
            <person name="Baker S.E."/>
        </authorList>
    </citation>
    <scope>NUCLEOTIDE SEQUENCE [LARGE SCALE GENOMIC DNA]</scope>
    <source>
        <strain evidence="8 9">CBS 121057</strain>
    </source>
</reference>
<evidence type="ECO:0000256" key="3">
    <source>
        <dbReference type="ARBA" id="ARBA00016197"/>
    </source>
</evidence>
<dbReference type="EMBL" id="KZ826359">
    <property type="protein sequence ID" value="PYI05287.1"/>
    <property type="molecule type" value="Genomic_DNA"/>
</dbReference>
<dbReference type="SUPFAM" id="SSF56112">
    <property type="entry name" value="Protein kinase-like (PK-like)"/>
    <property type="match status" value="1"/>
</dbReference>
<dbReference type="InterPro" id="IPR002575">
    <property type="entry name" value="Aminoglycoside_PTrfase"/>
</dbReference>
<dbReference type="OrthoDB" id="2831558at2759"/>